<dbReference type="EMBL" id="CQAZ01000089">
    <property type="protein sequence ID" value="CNI65457.1"/>
    <property type="molecule type" value="Genomic_DNA"/>
</dbReference>
<dbReference type="RefSeq" id="WP_053101995.1">
    <property type="nucleotide sequence ID" value="NZ_CQAZ01000089.1"/>
</dbReference>
<sequence length="223" mass="24817">MKALDSFTVEEIEEIISSCQQEIHNTPTSDEFPVSPRLLLSLAAIALAAKRAEPDYYIVRLEHSDAWGKEVVLNTYEINLDAIKSKADHGGEIIPTYTTPQLNSPEIPEGWNSTLETAAKLIDLCRTYTILGDSGSYKERTINDCELTMQEIESYLTAAPEPQNQQQNIPEIIHQGWTSSDPANAALVMLDRIDTMDSADDDRIEDIKLIIRQLAAEPEKGNG</sequence>
<accession>A0A0T9RK48</accession>
<organism evidence="1 2">
    <name type="scientific">Yersinia pekkanenii</name>
    <dbReference type="NCBI Taxonomy" id="1288385"/>
    <lineage>
        <taxon>Bacteria</taxon>
        <taxon>Pseudomonadati</taxon>
        <taxon>Pseudomonadota</taxon>
        <taxon>Gammaproteobacteria</taxon>
        <taxon>Enterobacterales</taxon>
        <taxon>Yersiniaceae</taxon>
        <taxon>Yersinia</taxon>
    </lineage>
</organism>
<reference evidence="2" key="1">
    <citation type="submission" date="2015-03" db="EMBL/GenBank/DDBJ databases">
        <authorList>
            <consortium name="Pathogen Informatics"/>
        </authorList>
    </citation>
    <scope>NUCLEOTIDE SEQUENCE [LARGE SCALE GENOMIC DNA]</scope>
    <source>
        <strain evidence="2">A125KOH2</strain>
    </source>
</reference>
<evidence type="ECO:0000313" key="2">
    <source>
        <dbReference type="Proteomes" id="UP000045840"/>
    </source>
</evidence>
<proteinExistence type="predicted"/>
<dbReference type="STRING" id="1288385.ERS137968_04950"/>
<dbReference type="AlphaFoldDB" id="A0A0T9RK48"/>
<dbReference type="Proteomes" id="UP000045840">
    <property type="component" value="Unassembled WGS sequence"/>
</dbReference>
<name>A0A0T9RK48_9GAMM</name>
<gene>
    <name evidence="1" type="ORF">ERS008529_04605</name>
</gene>
<evidence type="ECO:0000313" key="1">
    <source>
        <dbReference type="EMBL" id="CNI65457.1"/>
    </source>
</evidence>
<protein>
    <submittedName>
        <fullName evidence="1">Uncharacterized protein</fullName>
    </submittedName>
</protein>